<gene>
    <name evidence="2" type="ORF">RJT34_30803</name>
</gene>
<accession>A0AAN9I7R1</accession>
<name>A0AAN9I7R1_CLITE</name>
<organism evidence="2 3">
    <name type="scientific">Clitoria ternatea</name>
    <name type="common">Butterfly pea</name>
    <dbReference type="NCBI Taxonomy" id="43366"/>
    <lineage>
        <taxon>Eukaryota</taxon>
        <taxon>Viridiplantae</taxon>
        <taxon>Streptophyta</taxon>
        <taxon>Embryophyta</taxon>
        <taxon>Tracheophyta</taxon>
        <taxon>Spermatophyta</taxon>
        <taxon>Magnoliopsida</taxon>
        <taxon>eudicotyledons</taxon>
        <taxon>Gunneridae</taxon>
        <taxon>Pentapetalae</taxon>
        <taxon>rosids</taxon>
        <taxon>fabids</taxon>
        <taxon>Fabales</taxon>
        <taxon>Fabaceae</taxon>
        <taxon>Papilionoideae</taxon>
        <taxon>50 kb inversion clade</taxon>
        <taxon>NPAAA clade</taxon>
        <taxon>indigoferoid/millettioid clade</taxon>
        <taxon>Phaseoleae</taxon>
        <taxon>Clitoria</taxon>
    </lineage>
</organism>
<dbReference type="Proteomes" id="UP001359559">
    <property type="component" value="Unassembled WGS sequence"/>
</dbReference>
<feature type="region of interest" description="Disordered" evidence="1">
    <location>
        <begin position="1"/>
        <end position="38"/>
    </location>
</feature>
<dbReference type="AlphaFoldDB" id="A0AAN9I7R1"/>
<keyword evidence="3" id="KW-1185">Reference proteome</keyword>
<evidence type="ECO:0000313" key="2">
    <source>
        <dbReference type="EMBL" id="KAK7263216.1"/>
    </source>
</evidence>
<evidence type="ECO:0000256" key="1">
    <source>
        <dbReference type="SAM" id="MobiDB-lite"/>
    </source>
</evidence>
<feature type="compositionally biased region" description="Polar residues" evidence="1">
    <location>
        <begin position="9"/>
        <end position="24"/>
    </location>
</feature>
<proteinExistence type="predicted"/>
<comment type="caution">
    <text evidence="2">The sequence shown here is derived from an EMBL/GenBank/DDBJ whole genome shotgun (WGS) entry which is preliminary data.</text>
</comment>
<protein>
    <submittedName>
        <fullName evidence="2">Uncharacterized protein</fullName>
    </submittedName>
</protein>
<reference evidence="2 3" key="1">
    <citation type="submission" date="2024-01" db="EMBL/GenBank/DDBJ databases">
        <title>The genomes of 5 underutilized Papilionoideae crops provide insights into root nodulation and disease resistance.</title>
        <authorList>
            <person name="Yuan L."/>
        </authorList>
    </citation>
    <scope>NUCLEOTIDE SEQUENCE [LARGE SCALE GENOMIC DNA]</scope>
    <source>
        <strain evidence="2">LY-2023</strain>
        <tissue evidence="2">Leaf</tissue>
    </source>
</reference>
<evidence type="ECO:0000313" key="3">
    <source>
        <dbReference type="Proteomes" id="UP001359559"/>
    </source>
</evidence>
<dbReference type="EMBL" id="JAYKXN010000008">
    <property type="protein sequence ID" value="KAK7263216.1"/>
    <property type="molecule type" value="Genomic_DNA"/>
</dbReference>
<sequence>MGNHRNGSKRVSLQGSSETENPVQPKSKKATIGSITASGAAELQKLPNRTLERECAAPKLEAQDLETMLKVTPTLKIIISDRGGQGCQGSNSTL</sequence>